<dbReference type="AlphaFoldDB" id="A0A4U7KV88"/>
<dbReference type="Pfam" id="PF01370">
    <property type="entry name" value="Epimerase"/>
    <property type="match status" value="1"/>
</dbReference>
<protein>
    <recommendedName>
        <fullName evidence="3">NAD-dependent epimerase/dehydratase domain-containing protein</fullName>
    </recommendedName>
</protein>
<proteinExistence type="inferred from homology"/>
<feature type="compositionally biased region" description="Polar residues" evidence="2">
    <location>
        <begin position="1"/>
        <end position="15"/>
    </location>
</feature>
<reference evidence="4 5" key="1">
    <citation type="submission" date="2019-05" db="EMBL/GenBank/DDBJ databases">
        <title>Sporisorium graminicola CBS 10092 draft sequencing and annotation.</title>
        <authorList>
            <person name="Solano-Gonzalez S."/>
            <person name="Caddick M.X."/>
            <person name="Darby A."/>
        </authorList>
    </citation>
    <scope>NUCLEOTIDE SEQUENCE [LARGE SCALE GENOMIC DNA]</scope>
    <source>
        <strain evidence="4 5">CBS 10092</strain>
    </source>
</reference>
<name>A0A4U7KV88_9BASI</name>
<feature type="domain" description="NAD-dependent epimerase/dehydratase" evidence="3">
    <location>
        <begin position="26"/>
        <end position="259"/>
    </location>
</feature>
<evidence type="ECO:0000313" key="4">
    <source>
        <dbReference type="EMBL" id="TKY88430.1"/>
    </source>
</evidence>
<dbReference type="RefSeq" id="XP_029740415.1">
    <property type="nucleotide sequence ID" value="XM_029883380.1"/>
</dbReference>
<feature type="region of interest" description="Disordered" evidence="2">
    <location>
        <begin position="1"/>
        <end position="23"/>
    </location>
</feature>
<comment type="similarity">
    <text evidence="1">Belongs to the NAD(P)-dependent epimerase/dehydratase family.</text>
</comment>
<dbReference type="InterPro" id="IPR036291">
    <property type="entry name" value="NAD(P)-bd_dom_sf"/>
</dbReference>
<dbReference type="SUPFAM" id="SSF51735">
    <property type="entry name" value="NAD(P)-binding Rossmann-fold domains"/>
    <property type="match status" value="1"/>
</dbReference>
<evidence type="ECO:0000256" key="1">
    <source>
        <dbReference type="ARBA" id="ARBA00007637"/>
    </source>
</evidence>
<evidence type="ECO:0000256" key="2">
    <source>
        <dbReference type="SAM" id="MobiDB-lite"/>
    </source>
</evidence>
<organism evidence="4 5">
    <name type="scientific">Sporisorium graminicola</name>
    <dbReference type="NCBI Taxonomy" id="280036"/>
    <lineage>
        <taxon>Eukaryota</taxon>
        <taxon>Fungi</taxon>
        <taxon>Dikarya</taxon>
        <taxon>Basidiomycota</taxon>
        <taxon>Ustilaginomycotina</taxon>
        <taxon>Ustilaginomycetes</taxon>
        <taxon>Ustilaginales</taxon>
        <taxon>Ustilaginaceae</taxon>
        <taxon>Sporisorium</taxon>
    </lineage>
</organism>
<accession>A0A4U7KV88</accession>
<keyword evidence="5" id="KW-1185">Reference proteome</keyword>
<dbReference type="KEGG" id="sgra:EX895_002782"/>
<dbReference type="GeneID" id="40725677"/>
<dbReference type="EMBL" id="SRRM01000009">
    <property type="protein sequence ID" value="TKY88430.1"/>
    <property type="molecule type" value="Genomic_DNA"/>
</dbReference>
<sequence>MSTIASNTTTPTLTLGESKRPHKPRVVVTGGSGKLGRATVAHLSSSGYEVINFDRVRPKTASEDGKTGLQGAYRLVEVDLTDMGQVLEALMEIDMAYSGVSAIVHLAAMPSPGQSSSSHQFNTNVSATYNVLEAARKLGITNIVMASSETLIGIPLDIAPTKLPITEDTPLAPESAYSLSKLVGETLAEQYVRWSQQTHRNPKGGEAKIVSMRFSNVMLPEEYATFEAWQDDARKRYWNCWGYIDSRDGAEAIKLALEKDLKGHHAFIIANNNTVMKTPSAELVKQVFPGVEYTPINDDPNVTLLSNEKAKKVLGWHPNYDWKP</sequence>
<dbReference type="Proteomes" id="UP000306050">
    <property type="component" value="Chromosome SGRAM_16"/>
</dbReference>
<comment type="caution">
    <text evidence="4">The sequence shown here is derived from an EMBL/GenBank/DDBJ whole genome shotgun (WGS) entry which is preliminary data.</text>
</comment>
<dbReference type="Gene3D" id="3.40.50.720">
    <property type="entry name" value="NAD(P)-binding Rossmann-like Domain"/>
    <property type="match status" value="1"/>
</dbReference>
<dbReference type="PANTHER" id="PTHR43000">
    <property type="entry name" value="DTDP-D-GLUCOSE 4,6-DEHYDRATASE-RELATED"/>
    <property type="match status" value="1"/>
</dbReference>
<gene>
    <name evidence="4" type="ORF">EX895_002782</name>
</gene>
<evidence type="ECO:0000259" key="3">
    <source>
        <dbReference type="Pfam" id="PF01370"/>
    </source>
</evidence>
<evidence type="ECO:0000313" key="5">
    <source>
        <dbReference type="Proteomes" id="UP000306050"/>
    </source>
</evidence>
<dbReference type="OrthoDB" id="202470at2759"/>
<dbReference type="InterPro" id="IPR001509">
    <property type="entry name" value="Epimerase_deHydtase"/>
</dbReference>